<dbReference type="RefSeq" id="XP_004034628.1">
    <property type="nucleotide sequence ID" value="XM_004034580.1"/>
</dbReference>
<feature type="domain" description="Cyclin-like" evidence="3">
    <location>
        <begin position="138"/>
        <end position="225"/>
    </location>
</feature>
<dbReference type="InterPro" id="IPR004367">
    <property type="entry name" value="Cyclin_C-dom"/>
</dbReference>
<dbReference type="EMBL" id="GL983911">
    <property type="protein sequence ID" value="EGR31142.1"/>
    <property type="molecule type" value="Genomic_DNA"/>
</dbReference>
<dbReference type="STRING" id="857967.G0QUE6"/>
<proteinExistence type="inferred from homology"/>
<name>G0QUE6_ICHMU</name>
<dbReference type="InterPro" id="IPR006671">
    <property type="entry name" value="Cyclin_N"/>
</dbReference>
<reference evidence="4 5" key="1">
    <citation type="submission" date="2011-07" db="EMBL/GenBank/DDBJ databases">
        <authorList>
            <person name="Coyne R."/>
            <person name="Brami D."/>
            <person name="Johnson J."/>
            <person name="Hostetler J."/>
            <person name="Hannick L."/>
            <person name="Clark T."/>
            <person name="Cassidy-Hanley D."/>
            <person name="Inman J."/>
        </authorList>
    </citation>
    <scope>NUCLEOTIDE SEQUENCE [LARGE SCALE GENOMIC DNA]</scope>
    <source>
        <strain evidence="4 5">G5</strain>
    </source>
</reference>
<dbReference type="Pfam" id="PF00134">
    <property type="entry name" value="Cyclin_N"/>
    <property type="match status" value="1"/>
</dbReference>
<dbReference type="InParanoid" id="G0QUE6"/>
<dbReference type="InterPro" id="IPR013763">
    <property type="entry name" value="Cyclin-like_dom"/>
</dbReference>
<keyword evidence="5" id="KW-1185">Reference proteome</keyword>
<dbReference type="OrthoDB" id="5590282at2759"/>
<dbReference type="SUPFAM" id="SSF47954">
    <property type="entry name" value="Cyclin-like"/>
    <property type="match status" value="1"/>
</dbReference>
<sequence length="378" mass="44851">MEIEPLENLQKIKNKVTSISTSNTYRIPIQKILKDSSIPYQQQQYKQLEFQQKSENNQSNANILSQTSNLNKNVSDNKKIQNSYKEESLSLLLARIQINKNYLQDIITFEKQQESKYVPKNCLFKHNIPQLLRAKMLDWLIEVVKAYKFSEETYFMTVRLLDLYLEKTKKIKEISDIHLVGVTCFFIASKYEEIYPITLKVIDEKISHKKISEQQIKNMEADILITLNFNLFGTSPYEISMQTLTFLNYQDRLSNQEFQYVHKICSYLSKMILYDYENIKMASYSTIAASVLYIIFKIIQQINLNFSAEENIQQVLSVLQIEQKLIIQLSIIILDLAKKFDIYYPQFQNLKKFNGFENKFQFDNQFLIQEYQIIKYQQ</sequence>
<evidence type="ECO:0000256" key="2">
    <source>
        <dbReference type="RuleBase" id="RU000383"/>
    </source>
</evidence>
<dbReference type="InterPro" id="IPR036915">
    <property type="entry name" value="Cyclin-like_sf"/>
</dbReference>
<dbReference type="SMART" id="SM00385">
    <property type="entry name" value="CYCLIN"/>
    <property type="match status" value="1"/>
</dbReference>
<protein>
    <submittedName>
        <fullName evidence="4">N-terminal domain protein</fullName>
    </submittedName>
</protein>
<dbReference type="InterPro" id="IPR039361">
    <property type="entry name" value="Cyclin"/>
</dbReference>
<dbReference type="Pfam" id="PF02984">
    <property type="entry name" value="Cyclin_C"/>
    <property type="match status" value="1"/>
</dbReference>
<dbReference type="Proteomes" id="UP000008983">
    <property type="component" value="Unassembled WGS sequence"/>
</dbReference>
<gene>
    <name evidence="4" type="ORF">IMG5_116720</name>
</gene>
<dbReference type="GeneID" id="14907294"/>
<organism evidence="4 5">
    <name type="scientific">Ichthyophthirius multifiliis</name>
    <name type="common">White spot disease agent</name>
    <name type="synonym">Ich</name>
    <dbReference type="NCBI Taxonomy" id="5932"/>
    <lineage>
        <taxon>Eukaryota</taxon>
        <taxon>Sar</taxon>
        <taxon>Alveolata</taxon>
        <taxon>Ciliophora</taxon>
        <taxon>Intramacronucleata</taxon>
        <taxon>Oligohymenophorea</taxon>
        <taxon>Hymenostomatida</taxon>
        <taxon>Ophryoglenina</taxon>
        <taxon>Ichthyophthirius</taxon>
    </lineage>
</organism>
<dbReference type="PANTHER" id="PTHR10177">
    <property type="entry name" value="CYCLINS"/>
    <property type="match status" value="1"/>
</dbReference>
<dbReference type="FunFam" id="1.10.472.10:FF:000089">
    <property type="entry name" value="Cyclin, N-terminal domain containing protein"/>
    <property type="match status" value="1"/>
</dbReference>
<comment type="similarity">
    <text evidence="2">Belongs to the cyclin family.</text>
</comment>
<evidence type="ECO:0000313" key="4">
    <source>
        <dbReference type="EMBL" id="EGR31142.1"/>
    </source>
</evidence>
<keyword evidence="1 2" id="KW-0195">Cyclin</keyword>
<dbReference type="OMA" id="IKPKFDH"/>
<dbReference type="eggNOG" id="KOG0654">
    <property type="taxonomic scope" value="Eukaryota"/>
</dbReference>
<dbReference type="AlphaFoldDB" id="G0QUE6"/>
<evidence type="ECO:0000256" key="1">
    <source>
        <dbReference type="ARBA" id="ARBA00023127"/>
    </source>
</evidence>
<dbReference type="Gene3D" id="1.10.472.10">
    <property type="entry name" value="Cyclin-like"/>
    <property type="match status" value="2"/>
</dbReference>
<accession>G0QUE6</accession>
<evidence type="ECO:0000313" key="5">
    <source>
        <dbReference type="Proteomes" id="UP000008983"/>
    </source>
</evidence>
<evidence type="ECO:0000259" key="3">
    <source>
        <dbReference type="SMART" id="SM00385"/>
    </source>
</evidence>